<evidence type="ECO:0000313" key="2">
    <source>
        <dbReference type="EMBL" id="MYM67547.1"/>
    </source>
</evidence>
<keyword evidence="1" id="KW-0812">Transmembrane</keyword>
<reference evidence="2 3" key="1">
    <citation type="submission" date="2019-12" db="EMBL/GenBank/DDBJ databases">
        <title>Novel species isolated from a subtropical stream in China.</title>
        <authorList>
            <person name="Lu H."/>
        </authorList>
    </citation>
    <scope>NUCLEOTIDE SEQUENCE [LARGE SCALE GENOMIC DNA]</scope>
    <source>
        <strain evidence="2 3">FT55W</strain>
    </source>
</reference>
<feature type="transmembrane region" description="Helical" evidence="1">
    <location>
        <begin position="296"/>
        <end position="314"/>
    </location>
</feature>
<organism evidence="2 3">
    <name type="scientific">Duganella rivi</name>
    <dbReference type="NCBI Taxonomy" id="2666083"/>
    <lineage>
        <taxon>Bacteria</taxon>
        <taxon>Pseudomonadati</taxon>
        <taxon>Pseudomonadota</taxon>
        <taxon>Betaproteobacteria</taxon>
        <taxon>Burkholderiales</taxon>
        <taxon>Oxalobacteraceae</taxon>
        <taxon>Telluria group</taxon>
        <taxon>Duganella</taxon>
    </lineage>
</organism>
<keyword evidence="1" id="KW-0472">Membrane</keyword>
<dbReference type="Proteomes" id="UP000450012">
    <property type="component" value="Unassembled WGS sequence"/>
</dbReference>
<comment type="caution">
    <text evidence="2">The sequence shown here is derived from an EMBL/GenBank/DDBJ whole genome shotgun (WGS) entry which is preliminary data.</text>
</comment>
<feature type="transmembrane region" description="Helical" evidence="1">
    <location>
        <begin position="116"/>
        <end position="132"/>
    </location>
</feature>
<dbReference type="EMBL" id="WWCK01000003">
    <property type="protein sequence ID" value="MYM67547.1"/>
    <property type="molecule type" value="Genomic_DNA"/>
</dbReference>
<accession>A0A7X4GS06</accession>
<evidence type="ECO:0000256" key="1">
    <source>
        <dbReference type="SAM" id="Phobius"/>
    </source>
</evidence>
<feature type="transmembrane region" description="Helical" evidence="1">
    <location>
        <begin position="168"/>
        <end position="185"/>
    </location>
</feature>
<feature type="transmembrane region" description="Helical" evidence="1">
    <location>
        <begin position="214"/>
        <end position="234"/>
    </location>
</feature>
<feature type="transmembrane region" description="Helical" evidence="1">
    <location>
        <begin position="350"/>
        <end position="369"/>
    </location>
</feature>
<keyword evidence="1" id="KW-1133">Transmembrane helix</keyword>
<name>A0A7X4GS06_9BURK</name>
<protein>
    <submittedName>
        <fullName evidence="2">DUF2029 domain-containing protein</fullName>
    </submittedName>
</protein>
<proteinExistence type="predicted"/>
<dbReference type="RefSeq" id="WP_161014073.1">
    <property type="nucleotide sequence ID" value="NZ_WWCK01000003.1"/>
</dbReference>
<dbReference type="AlphaFoldDB" id="A0A7X4GS06"/>
<feature type="transmembrane region" description="Helical" evidence="1">
    <location>
        <begin position="191"/>
        <end position="207"/>
    </location>
</feature>
<keyword evidence="3" id="KW-1185">Reference proteome</keyword>
<feature type="transmembrane region" description="Helical" evidence="1">
    <location>
        <begin position="326"/>
        <end position="344"/>
    </location>
</feature>
<feature type="transmembrane region" description="Helical" evidence="1">
    <location>
        <begin position="84"/>
        <end position="104"/>
    </location>
</feature>
<feature type="transmembrane region" description="Helical" evidence="1">
    <location>
        <begin position="138"/>
        <end position="156"/>
    </location>
</feature>
<evidence type="ECO:0000313" key="3">
    <source>
        <dbReference type="Proteomes" id="UP000450012"/>
    </source>
</evidence>
<gene>
    <name evidence="2" type="ORF">GTP45_11985</name>
</gene>
<sequence>MRFLNHPRAGLVAALLIPVLFGLVSLAIGQDDNWDLRNYHVYNVHALLNGRIGFDLAPARFQTYFNPTIDLLYYGLNQALSPRGAGFLMGVLHGLNFVLLLAIARQLAGSAAGTRVPLLLALVCVLGPGFRGELGNTMGDNLTALLVLGSLLVVLMRWDALLEWGVKAMAPALFAGLLMGLGVGLKLTNAPYAVALCLALLAVPLALGQRVGLAFMFGIGVLGGVAVTGGWWFVKMWQLFGNPLFPQFNNIFHSPWAIESGVIDTYFLPKTWLEYLQWPFIFAADSRRVTEVAHRLGMWPVAYVLLAVWGLLAVLRRVRGTAASVIPPRTAFFLLFFCLAYLVWMRTFSIYRYLIALELLAPLAIWLVWHRIIASAPMANRLAGATLGVLLLCAVPTPQWGNAAWGARAYSAEVPPFEKPEQSVVFIALPEPPISWLTTMLPQQLKFIGVDIGFPESPAWRERMHQAVAERKGQHYVLLGGVKNEKLDTLRNKLAVVQWLGWTKNASGCAKLDWLSRHVRLQADLQRLPTGGCTLALLPQHREIDLLTPNRTIADTAAQHLQRFGIAVDVNSCQAYPAALGRRTYNYQLCRVTPDATWR</sequence>